<feature type="region of interest" description="Disordered" evidence="1">
    <location>
        <begin position="145"/>
        <end position="180"/>
    </location>
</feature>
<evidence type="ECO:0000259" key="3">
    <source>
        <dbReference type="PROSITE" id="PS51724"/>
    </source>
</evidence>
<dbReference type="Gene3D" id="3.30.70.1070">
    <property type="entry name" value="Sporulation related repeat"/>
    <property type="match status" value="1"/>
</dbReference>
<feature type="compositionally biased region" description="Basic and acidic residues" evidence="1">
    <location>
        <begin position="36"/>
        <end position="48"/>
    </location>
</feature>
<dbReference type="RefSeq" id="WP_304121216.1">
    <property type="nucleotide sequence ID" value="NZ_DYZA01000067.1"/>
</dbReference>
<sequence length="266" mass="29338">MANAFYRNSSSSAKKNSDRERRQSVFSASEESSDAAVREAAAEKEASSRKSASSRSEGRGVFTWRANITPSALVTISVLALVLLGFSFLSGVIVGRSSMPLPQALELEKLLAEDSPEGESEAEEKEKILPKEELRFMTSLKSDASGGVLSDVPTAPAPSVTQAAQEKPKQEKSKEEVQKPKEPQFDYVLRVAAFKEQAQAKALYDRLTKDGLKARRTQTKTKRGTWYYVQVLFRGGKADLQLMRRTLDKYGLHDAMLISEKAVKGK</sequence>
<keyword evidence="2" id="KW-0812">Transmembrane</keyword>
<keyword evidence="2" id="KW-1133">Transmembrane helix</keyword>
<feature type="domain" description="SPOR" evidence="3">
    <location>
        <begin position="181"/>
        <end position="260"/>
    </location>
</feature>
<evidence type="ECO:0000256" key="2">
    <source>
        <dbReference type="SAM" id="Phobius"/>
    </source>
</evidence>
<name>A0A921DQP3_9BACT</name>
<accession>A0A921DQP3</accession>
<organism evidence="4 5">
    <name type="scientific">Mailhella massiliensis</name>
    <dbReference type="NCBI Taxonomy" id="1903261"/>
    <lineage>
        <taxon>Bacteria</taxon>
        <taxon>Pseudomonadati</taxon>
        <taxon>Thermodesulfobacteriota</taxon>
        <taxon>Desulfovibrionia</taxon>
        <taxon>Desulfovibrionales</taxon>
        <taxon>Desulfovibrionaceae</taxon>
        <taxon>Mailhella</taxon>
    </lineage>
</organism>
<reference evidence="4" key="2">
    <citation type="submission" date="2021-09" db="EMBL/GenBank/DDBJ databases">
        <authorList>
            <person name="Gilroy R."/>
        </authorList>
    </citation>
    <scope>NUCLEOTIDE SEQUENCE</scope>
    <source>
        <strain evidence="4">ChiGjej2B2-19336</strain>
    </source>
</reference>
<dbReference type="GO" id="GO:0042834">
    <property type="term" value="F:peptidoglycan binding"/>
    <property type="evidence" value="ECO:0007669"/>
    <property type="project" value="InterPro"/>
</dbReference>
<evidence type="ECO:0000313" key="4">
    <source>
        <dbReference type="EMBL" id="HJD96710.1"/>
    </source>
</evidence>
<feature type="transmembrane region" description="Helical" evidence="2">
    <location>
        <begin position="72"/>
        <end position="94"/>
    </location>
</feature>
<proteinExistence type="predicted"/>
<reference evidence="4" key="1">
    <citation type="journal article" date="2021" name="PeerJ">
        <title>Extensive microbial diversity within the chicken gut microbiome revealed by metagenomics and culture.</title>
        <authorList>
            <person name="Gilroy R."/>
            <person name="Ravi A."/>
            <person name="Getino M."/>
            <person name="Pursley I."/>
            <person name="Horton D.L."/>
            <person name="Alikhan N.F."/>
            <person name="Baker D."/>
            <person name="Gharbi K."/>
            <person name="Hall N."/>
            <person name="Watson M."/>
            <person name="Adriaenssens E.M."/>
            <person name="Foster-Nyarko E."/>
            <person name="Jarju S."/>
            <person name="Secka A."/>
            <person name="Antonio M."/>
            <person name="Oren A."/>
            <person name="Chaudhuri R.R."/>
            <person name="La Ragione R."/>
            <person name="Hildebrand F."/>
            <person name="Pallen M.J."/>
        </authorList>
    </citation>
    <scope>NUCLEOTIDE SEQUENCE</scope>
    <source>
        <strain evidence="4">ChiGjej2B2-19336</strain>
    </source>
</reference>
<feature type="compositionally biased region" description="Basic and acidic residues" evidence="1">
    <location>
        <begin position="166"/>
        <end position="180"/>
    </location>
</feature>
<feature type="region of interest" description="Disordered" evidence="1">
    <location>
        <begin position="1"/>
        <end position="54"/>
    </location>
</feature>
<evidence type="ECO:0000256" key="1">
    <source>
        <dbReference type="SAM" id="MobiDB-lite"/>
    </source>
</evidence>
<dbReference type="InterPro" id="IPR036680">
    <property type="entry name" value="SPOR-like_sf"/>
</dbReference>
<keyword evidence="2" id="KW-0472">Membrane</keyword>
<feature type="compositionally biased region" description="Polar residues" evidence="1">
    <location>
        <begin position="1"/>
        <end position="14"/>
    </location>
</feature>
<dbReference type="Proteomes" id="UP000698963">
    <property type="component" value="Unassembled WGS sequence"/>
</dbReference>
<dbReference type="AlphaFoldDB" id="A0A921DQP3"/>
<gene>
    <name evidence="4" type="ORF">K8W16_03575</name>
</gene>
<dbReference type="InterPro" id="IPR007730">
    <property type="entry name" value="SPOR-like_dom"/>
</dbReference>
<dbReference type="PROSITE" id="PS51724">
    <property type="entry name" value="SPOR"/>
    <property type="match status" value="1"/>
</dbReference>
<protein>
    <submittedName>
        <fullName evidence="4">SPOR domain-containing protein</fullName>
    </submittedName>
</protein>
<dbReference type="SUPFAM" id="SSF110997">
    <property type="entry name" value="Sporulation related repeat"/>
    <property type="match status" value="1"/>
</dbReference>
<comment type="caution">
    <text evidence="4">The sequence shown here is derived from an EMBL/GenBank/DDBJ whole genome shotgun (WGS) entry which is preliminary data.</text>
</comment>
<dbReference type="EMBL" id="DYZA01000067">
    <property type="protein sequence ID" value="HJD96710.1"/>
    <property type="molecule type" value="Genomic_DNA"/>
</dbReference>
<dbReference type="Pfam" id="PF05036">
    <property type="entry name" value="SPOR"/>
    <property type="match status" value="1"/>
</dbReference>
<evidence type="ECO:0000313" key="5">
    <source>
        <dbReference type="Proteomes" id="UP000698963"/>
    </source>
</evidence>